<keyword evidence="1" id="KW-0446">Lipid-binding</keyword>
<reference evidence="2 3" key="1">
    <citation type="submission" date="2019-01" db="EMBL/GenBank/DDBJ databases">
        <authorList>
            <consortium name="Pathogen Informatics"/>
        </authorList>
    </citation>
    <scope>NUCLEOTIDE SEQUENCE [LARGE SCALE GENOMIC DNA]</scope>
    <source>
        <strain evidence="2 3">NCTC10112</strain>
    </source>
</reference>
<evidence type="ECO:0000313" key="2">
    <source>
        <dbReference type="EMBL" id="VEU55221.1"/>
    </source>
</evidence>
<dbReference type="Gene3D" id="3.40.50.10170">
    <property type="match status" value="1"/>
</dbReference>
<evidence type="ECO:0000256" key="1">
    <source>
        <dbReference type="ARBA" id="ARBA00023121"/>
    </source>
</evidence>
<dbReference type="PANTHER" id="PTHR33434">
    <property type="entry name" value="DEGV DOMAIN-CONTAINING PROTEIN DR_1986-RELATED"/>
    <property type="match status" value="1"/>
</dbReference>
<dbReference type="PANTHER" id="PTHR33434:SF2">
    <property type="entry name" value="FATTY ACID-BINDING PROTEIN TM_1468"/>
    <property type="match status" value="1"/>
</dbReference>
<dbReference type="Proteomes" id="UP000290482">
    <property type="component" value="Chromosome"/>
</dbReference>
<dbReference type="InterPro" id="IPR043168">
    <property type="entry name" value="DegV_C"/>
</dbReference>
<dbReference type="PROSITE" id="PS51482">
    <property type="entry name" value="DEGV"/>
    <property type="match status" value="1"/>
</dbReference>
<sequence length="296" mass="33471">MKIKLIIDSSCGLTEKQANELGWDLLPLISNINGIEYKNGVNIDIEKFAELWNANPKKAEVKTSCSLLKDIIPLVEKYEKEYDKIVIYPISKALSSQSDMLKKAFANHDKVFVVESNKILYLMIKDLLMFEEEIKAGKSFEEATKIFSLPASSRFLLIPEFNDALVKGGRLAPAAAAIAKLLKIVPIICWTEDGRLEKYGTGFKFRNSLLKQTINMKKEYNKKIDENTYFILIDSQNSNIKEIAEELKNAINFSEVEVFDNAVDVAVHTGVGAICLAIDNVDPKIKDKLFKFTKKY</sequence>
<dbReference type="KEGG" id="mob:NCTC10112_00109"/>
<dbReference type="EMBL" id="LR214940">
    <property type="protein sequence ID" value="VEU55221.1"/>
    <property type="molecule type" value="Genomic_DNA"/>
</dbReference>
<name>A0A448ZVR3_METOS</name>
<dbReference type="InterPro" id="IPR050270">
    <property type="entry name" value="DegV_domain_contain"/>
</dbReference>
<organism evidence="2 3">
    <name type="scientific">Metamycoplasma orale</name>
    <name type="common">Mycoplasma orale</name>
    <dbReference type="NCBI Taxonomy" id="2121"/>
    <lineage>
        <taxon>Bacteria</taxon>
        <taxon>Bacillati</taxon>
        <taxon>Mycoplasmatota</taxon>
        <taxon>Mycoplasmoidales</taxon>
        <taxon>Metamycoplasmataceae</taxon>
        <taxon>Metamycoplasma</taxon>
    </lineage>
</organism>
<keyword evidence="3" id="KW-1185">Reference proteome</keyword>
<dbReference type="SUPFAM" id="SSF82549">
    <property type="entry name" value="DAK1/DegV-like"/>
    <property type="match status" value="1"/>
</dbReference>
<protein>
    <submittedName>
        <fullName evidence="2">DegV family protein</fullName>
    </submittedName>
</protein>
<dbReference type="GO" id="GO:0008289">
    <property type="term" value="F:lipid binding"/>
    <property type="evidence" value="ECO:0007669"/>
    <property type="project" value="UniProtKB-KW"/>
</dbReference>
<dbReference type="OrthoDB" id="388177at2"/>
<dbReference type="AlphaFoldDB" id="A0A448ZVR3"/>
<gene>
    <name evidence="2" type="ORF">NCTC10112_00109</name>
</gene>
<accession>A0A448ZVR3</accession>
<dbReference type="RefSeq" id="WP_022935875.1">
    <property type="nucleotide sequence ID" value="NZ_LR214940.1"/>
</dbReference>
<evidence type="ECO:0000313" key="3">
    <source>
        <dbReference type="Proteomes" id="UP000290482"/>
    </source>
</evidence>
<dbReference type="NCBIfam" id="TIGR00762">
    <property type="entry name" value="DegV"/>
    <property type="match status" value="1"/>
</dbReference>
<dbReference type="Pfam" id="PF02645">
    <property type="entry name" value="DegV"/>
    <property type="match status" value="1"/>
</dbReference>
<dbReference type="InterPro" id="IPR003797">
    <property type="entry name" value="DegV"/>
</dbReference>
<proteinExistence type="predicted"/>
<dbReference type="Gene3D" id="3.30.1180.10">
    <property type="match status" value="1"/>
</dbReference>